<evidence type="ECO:0000313" key="2">
    <source>
        <dbReference type="Proteomes" id="UP000657006"/>
    </source>
</evidence>
<protein>
    <submittedName>
        <fullName evidence="1">GerW family sporulation protein</fullName>
    </submittedName>
</protein>
<dbReference type="EMBL" id="JACRSQ010000006">
    <property type="protein sequence ID" value="MBC8543035.1"/>
    <property type="molecule type" value="Genomic_DNA"/>
</dbReference>
<dbReference type="RefSeq" id="WP_177713919.1">
    <property type="nucleotide sequence ID" value="NZ_JACRSQ010000006.1"/>
</dbReference>
<name>A0A926I190_9FIRM</name>
<evidence type="ECO:0000313" key="1">
    <source>
        <dbReference type="EMBL" id="MBC8543035.1"/>
    </source>
</evidence>
<comment type="caution">
    <text evidence="1">The sequence shown here is derived from an EMBL/GenBank/DDBJ whole genome shotgun (WGS) entry which is preliminary data.</text>
</comment>
<dbReference type="PIRSF" id="PIRSF021377">
    <property type="entry name" value="YtfJ"/>
    <property type="match status" value="1"/>
</dbReference>
<dbReference type="InterPro" id="IPR014229">
    <property type="entry name" value="Spore_YtfJ"/>
</dbReference>
<sequence length="139" mass="14744">MAISARDSLKDLLQELEAFVTTKTVVGEPIHIDNTIILPLVDVSFGAGAGAKEKSAEKNNGLGAGGGVGAKMSASAILVIKDGQIRLVNIKQQDTITKVLDMVPDLIDKFKGNHKKEDQEILDAYQKAAGQSADEDKKA</sequence>
<gene>
    <name evidence="1" type="ORF">H8730_05705</name>
</gene>
<reference evidence="1" key="1">
    <citation type="submission" date="2020-08" db="EMBL/GenBank/DDBJ databases">
        <title>Genome public.</title>
        <authorList>
            <person name="Liu C."/>
            <person name="Sun Q."/>
        </authorList>
    </citation>
    <scope>NUCLEOTIDE SEQUENCE</scope>
    <source>
        <strain evidence="1">NSJ-32</strain>
    </source>
</reference>
<dbReference type="PANTHER" id="PTHR39162:SF1">
    <property type="entry name" value="SPORULATION PROTEIN YTFJ"/>
    <property type="match status" value="1"/>
</dbReference>
<organism evidence="1 2">
    <name type="scientific">Bianquea renquensis</name>
    <dbReference type="NCBI Taxonomy" id="2763661"/>
    <lineage>
        <taxon>Bacteria</taxon>
        <taxon>Bacillati</taxon>
        <taxon>Bacillota</taxon>
        <taxon>Clostridia</taxon>
        <taxon>Eubacteriales</taxon>
        <taxon>Bianqueaceae</taxon>
        <taxon>Bianquea</taxon>
    </lineage>
</organism>
<keyword evidence="2" id="KW-1185">Reference proteome</keyword>
<dbReference type="AlphaFoldDB" id="A0A926I190"/>
<dbReference type="PANTHER" id="PTHR39162">
    <property type="entry name" value="GLL3345 PROTEIN"/>
    <property type="match status" value="1"/>
</dbReference>
<accession>A0A926I190</accession>
<dbReference type="Proteomes" id="UP000657006">
    <property type="component" value="Unassembled WGS sequence"/>
</dbReference>
<dbReference type="Pfam" id="PF09579">
    <property type="entry name" value="Spore_YtfJ"/>
    <property type="match status" value="1"/>
</dbReference>
<proteinExistence type="predicted"/>